<dbReference type="Proteomes" id="UP000471026">
    <property type="component" value="Unassembled WGS sequence"/>
</dbReference>
<evidence type="ECO:0000313" key="2">
    <source>
        <dbReference type="Proteomes" id="UP000471026"/>
    </source>
</evidence>
<accession>A0A6N9QZC7</accession>
<organism evidence="1 2">
    <name type="scientific">Kocuria marina subsp. indica</name>
    <dbReference type="NCBI Taxonomy" id="1049583"/>
    <lineage>
        <taxon>Bacteria</taxon>
        <taxon>Bacillati</taxon>
        <taxon>Actinomycetota</taxon>
        <taxon>Actinomycetes</taxon>
        <taxon>Micrococcales</taxon>
        <taxon>Micrococcaceae</taxon>
        <taxon>Kocuria</taxon>
    </lineage>
</organism>
<gene>
    <name evidence="1" type="ORF">GKZ75_08515</name>
</gene>
<dbReference type="Pfam" id="PF05133">
    <property type="entry name" value="SPP1_portal"/>
    <property type="match status" value="1"/>
</dbReference>
<dbReference type="RefSeq" id="WP_162229630.1">
    <property type="nucleotide sequence ID" value="NZ_WMHZ01000010.1"/>
</dbReference>
<evidence type="ECO:0000313" key="1">
    <source>
        <dbReference type="EMBL" id="NDO78264.1"/>
    </source>
</evidence>
<dbReference type="AlphaFoldDB" id="A0A6N9QZC7"/>
<proteinExistence type="predicted"/>
<reference evidence="1 2" key="1">
    <citation type="submission" date="2019-11" db="EMBL/GenBank/DDBJ databases">
        <title>Draft genome sequence of Kocuria indica DP-K7, a methyl red degrading Actinobacterium.</title>
        <authorList>
            <person name="Kumaran S."/>
            <person name="Tischler D."/>
            <person name="Ngo A.C.R."/>
            <person name="Schultes F."/>
        </authorList>
    </citation>
    <scope>NUCLEOTIDE SEQUENCE [LARGE SCALE GENOMIC DNA]</scope>
    <source>
        <strain evidence="1 2">DP-K7</strain>
    </source>
</reference>
<dbReference type="InterPro" id="IPR021145">
    <property type="entry name" value="Portal_protein_SPP1_Gp6-like"/>
</dbReference>
<protein>
    <submittedName>
        <fullName evidence="1">Phage portal protein</fullName>
    </submittedName>
</protein>
<name>A0A6N9QZC7_9MICC</name>
<comment type="caution">
    <text evidence="1">The sequence shown here is derived from an EMBL/GenBank/DDBJ whole genome shotgun (WGS) entry which is preliminary data.</text>
</comment>
<sequence>MLLDDETNGLVRTMVAQIGAYRQRNVVRSLYIDGEHRLEHIGFSIPPRMRNLPVVVGWPKKACDVLSQRLVPVGLNLASGLLASELDAAVPRFELDVVERFAIDAALQHGPSFVFTAPSPEGSPFPVRHSVVTAEFGTVMLDPRSREPYAALELLDYTHVYLYLPHVIVELEARGSGWEVVGKRPTGVPWVTVAPYVHGASVRRPLGVSRVTRPLMYFTDAAARTLLRSETSAEFYSSPGEYLLGANPEDFQDEHGNPVPGWEMLIGAVRVMPDEEDEMTGERHRAQVKHRPQMTTEPHNSQLRQLAAQVSGETGIPTHYLGVVQDSNPTSAQAIEASEVDLIRIAETAQTSFNTGRVRLALNTLAALYDPSRGGERVSDTAVREVMAAVPQWQDPRTRSLIEQSQFVAQQVLARNFQAGSKATLEQLRMSREDVEQHTADNKAAAGRVTAAALVGATGTDDAVDEANVLKAKLDAFGVGRRAGITFESLVELLGLEGQVEDSGAVPTTLRLPERDAQVLEDA</sequence>
<dbReference type="EMBL" id="WMHZ01000010">
    <property type="protein sequence ID" value="NDO78264.1"/>
    <property type="molecule type" value="Genomic_DNA"/>
</dbReference>